<dbReference type="InterPro" id="IPR036271">
    <property type="entry name" value="Tet_transcr_reg_TetR-rel_C_sf"/>
</dbReference>
<evidence type="ECO:0000256" key="4">
    <source>
        <dbReference type="PROSITE-ProRule" id="PRU00335"/>
    </source>
</evidence>
<gene>
    <name evidence="6" type="ORF">LZ495_20765</name>
</gene>
<dbReference type="InterPro" id="IPR050109">
    <property type="entry name" value="HTH-type_TetR-like_transc_reg"/>
</dbReference>
<dbReference type="GO" id="GO:0003700">
    <property type="term" value="F:DNA-binding transcription factor activity"/>
    <property type="evidence" value="ECO:0007669"/>
    <property type="project" value="TreeGrafter"/>
</dbReference>
<dbReference type="PROSITE" id="PS50977">
    <property type="entry name" value="HTH_TETR_2"/>
    <property type="match status" value="1"/>
</dbReference>
<sequence length="217" mass="23194">MTTKTPNAARRSEASRRAILTAAFELAGEIGYAKLTIEAIAARAGVGKQTIYRWWPSKGAVLFDAFLMLSEGQLPAGVGDGGEAEGEAAVGDTAAALPDTGDLEADLKAVLRATVAELADPRYDLPLRGLTSEIMHDADLAALYAERLHEPVQEMKRTRLRAARAAGQLDPDVDLDVAVELMWGPVLSRWLMRTAPLTEEFADSVVEAALRGLAPKA</sequence>
<dbReference type="InterPro" id="IPR009057">
    <property type="entry name" value="Homeodomain-like_sf"/>
</dbReference>
<comment type="caution">
    <text evidence="6">The sequence shown here is derived from an EMBL/GenBank/DDBJ whole genome shotgun (WGS) entry which is preliminary data.</text>
</comment>
<dbReference type="PANTHER" id="PTHR30055">
    <property type="entry name" value="HTH-TYPE TRANSCRIPTIONAL REGULATOR RUTR"/>
    <property type="match status" value="1"/>
</dbReference>
<dbReference type="SUPFAM" id="SSF46689">
    <property type="entry name" value="Homeodomain-like"/>
    <property type="match status" value="1"/>
</dbReference>
<dbReference type="InterPro" id="IPR001647">
    <property type="entry name" value="HTH_TetR"/>
</dbReference>
<proteinExistence type="predicted"/>
<evidence type="ECO:0000256" key="1">
    <source>
        <dbReference type="ARBA" id="ARBA00023015"/>
    </source>
</evidence>
<dbReference type="PANTHER" id="PTHR30055:SF148">
    <property type="entry name" value="TETR-FAMILY TRANSCRIPTIONAL REGULATOR"/>
    <property type="match status" value="1"/>
</dbReference>
<feature type="domain" description="HTH tetR-type" evidence="5">
    <location>
        <begin position="13"/>
        <end position="73"/>
    </location>
</feature>
<evidence type="ECO:0000313" key="6">
    <source>
        <dbReference type="EMBL" id="MCF2529634.1"/>
    </source>
</evidence>
<organism evidence="6 7">
    <name type="scientific">Yinghuangia soli</name>
    <dbReference type="NCBI Taxonomy" id="2908204"/>
    <lineage>
        <taxon>Bacteria</taxon>
        <taxon>Bacillati</taxon>
        <taxon>Actinomycetota</taxon>
        <taxon>Actinomycetes</taxon>
        <taxon>Kitasatosporales</taxon>
        <taxon>Streptomycetaceae</taxon>
        <taxon>Yinghuangia</taxon>
    </lineage>
</organism>
<dbReference type="InterPro" id="IPR011075">
    <property type="entry name" value="TetR_C"/>
</dbReference>
<dbReference type="GO" id="GO:0000976">
    <property type="term" value="F:transcription cis-regulatory region binding"/>
    <property type="evidence" value="ECO:0007669"/>
    <property type="project" value="TreeGrafter"/>
</dbReference>
<dbReference type="Gene3D" id="1.10.10.60">
    <property type="entry name" value="Homeodomain-like"/>
    <property type="match status" value="1"/>
</dbReference>
<dbReference type="AlphaFoldDB" id="A0AA41U549"/>
<evidence type="ECO:0000259" key="5">
    <source>
        <dbReference type="PROSITE" id="PS50977"/>
    </source>
</evidence>
<dbReference type="EMBL" id="JAKFHA010000012">
    <property type="protein sequence ID" value="MCF2529634.1"/>
    <property type="molecule type" value="Genomic_DNA"/>
</dbReference>
<evidence type="ECO:0000256" key="2">
    <source>
        <dbReference type="ARBA" id="ARBA00023125"/>
    </source>
</evidence>
<evidence type="ECO:0000313" key="7">
    <source>
        <dbReference type="Proteomes" id="UP001165378"/>
    </source>
</evidence>
<accession>A0AA41U549</accession>
<protein>
    <submittedName>
        <fullName evidence="6">TetR/AcrR family transcriptional regulator</fullName>
    </submittedName>
</protein>
<evidence type="ECO:0000256" key="3">
    <source>
        <dbReference type="ARBA" id="ARBA00023163"/>
    </source>
</evidence>
<keyword evidence="7" id="KW-1185">Reference proteome</keyword>
<dbReference type="PRINTS" id="PR00455">
    <property type="entry name" value="HTHTETR"/>
</dbReference>
<dbReference type="RefSeq" id="WP_235054013.1">
    <property type="nucleotide sequence ID" value="NZ_JAKFHA010000012.1"/>
</dbReference>
<name>A0AA41U549_9ACTN</name>
<dbReference type="Pfam" id="PF00440">
    <property type="entry name" value="TetR_N"/>
    <property type="match status" value="1"/>
</dbReference>
<keyword evidence="3" id="KW-0804">Transcription</keyword>
<dbReference type="Pfam" id="PF16859">
    <property type="entry name" value="TetR_C_11"/>
    <property type="match status" value="1"/>
</dbReference>
<keyword evidence="2 4" id="KW-0238">DNA-binding</keyword>
<dbReference type="SUPFAM" id="SSF48498">
    <property type="entry name" value="Tetracyclin repressor-like, C-terminal domain"/>
    <property type="match status" value="1"/>
</dbReference>
<reference evidence="6" key="1">
    <citation type="submission" date="2022-01" db="EMBL/GenBank/DDBJ databases">
        <title>Genome-Based Taxonomic Classification of the Phylum Actinobacteria.</title>
        <authorList>
            <person name="Gao Y."/>
        </authorList>
    </citation>
    <scope>NUCLEOTIDE SEQUENCE</scope>
    <source>
        <strain evidence="6">KLBMP 8922</strain>
    </source>
</reference>
<dbReference type="Gene3D" id="1.10.357.10">
    <property type="entry name" value="Tetracycline Repressor, domain 2"/>
    <property type="match status" value="1"/>
</dbReference>
<dbReference type="Proteomes" id="UP001165378">
    <property type="component" value="Unassembled WGS sequence"/>
</dbReference>
<keyword evidence="1" id="KW-0805">Transcription regulation</keyword>
<feature type="DNA-binding region" description="H-T-H motif" evidence="4">
    <location>
        <begin position="36"/>
        <end position="55"/>
    </location>
</feature>